<reference evidence="2 3" key="1">
    <citation type="journal article" date="2019" name="Emerg. Microbes Infect.">
        <title>Comprehensive subspecies identification of 175 nontuberculous mycobacteria species based on 7547 genomic profiles.</title>
        <authorList>
            <person name="Matsumoto Y."/>
            <person name="Kinjo T."/>
            <person name="Motooka D."/>
            <person name="Nabeya D."/>
            <person name="Jung N."/>
            <person name="Uechi K."/>
            <person name="Horii T."/>
            <person name="Iida T."/>
            <person name="Fujita J."/>
            <person name="Nakamura S."/>
        </authorList>
    </citation>
    <scope>NUCLEOTIDE SEQUENCE [LARGE SCALE GENOMIC DNA]</scope>
    <source>
        <strain evidence="2 3">JCM 12688</strain>
    </source>
</reference>
<sequence length="217" mass="22106">MKFRGPLVTLSAVAVLGAGLMFANISQEQAPVVTGTPVAAPPQTTAITASPAPASPSFPAKADYVGKITTAKGVITLDIAIEGDTAVAYACDGSAIESWMRGPALNGTVSLTSKDKTGRLEGRLDGTAVVGTLWIGAKKWDFTAQPAQSPAGLYVYEQDGVRGSWIVDASGKATGVLRRDDGSTAPAPGLAIGVDYANTVIDGNTVIAQRVEGSSDV</sequence>
<gene>
    <name evidence="2" type="ORF">MGAD_25010</name>
</gene>
<dbReference type="RefSeq" id="WP_163686769.1">
    <property type="nucleotide sequence ID" value="NZ_AP022608.1"/>
</dbReference>
<keyword evidence="1" id="KW-0732">Signal</keyword>
<dbReference type="Proteomes" id="UP000466187">
    <property type="component" value="Chromosome"/>
</dbReference>
<organism evidence="2 3">
    <name type="scientific">Mycolicibacterium gadium</name>
    <name type="common">Mycobacterium gadium</name>
    <dbReference type="NCBI Taxonomy" id="1794"/>
    <lineage>
        <taxon>Bacteria</taxon>
        <taxon>Bacillati</taxon>
        <taxon>Actinomycetota</taxon>
        <taxon>Actinomycetes</taxon>
        <taxon>Mycobacteriales</taxon>
        <taxon>Mycobacteriaceae</taxon>
        <taxon>Mycolicibacterium</taxon>
    </lineage>
</organism>
<protein>
    <submittedName>
        <fullName evidence="2">Uncharacterized protein</fullName>
    </submittedName>
</protein>
<dbReference type="AlphaFoldDB" id="A0A7I7WKI9"/>
<feature type="signal peptide" evidence="1">
    <location>
        <begin position="1"/>
        <end position="23"/>
    </location>
</feature>
<accession>A0A7I7WKI9</accession>
<evidence type="ECO:0000256" key="1">
    <source>
        <dbReference type="SAM" id="SignalP"/>
    </source>
</evidence>
<evidence type="ECO:0000313" key="2">
    <source>
        <dbReference type="EMBL" id="BBZ18166.1"/>
    </source>
</evidence>
<proteinExistence type="predicted"/>
<dbReference type="KEGG" id="mgad:MGAD_25010"/>
<evidence type="ECO:0000313" key="3">
    <source>
        <dbReference type="Proteomes" id="UP000466187"/>
    </source>
</evidence>
<name>A0A7I7WKI9_MYCGU</name>
<dbReference type="EMBL" id="AP022608">
    <property type="protein sequence ID" value="BBZ18166.1"/>
    <property type="molecule type" value="Genomic_DNA"/>
</dbReference>
<feature type="chain" id="PRO_5038970369" evidence="1">
    <location>
        <begin position="24"/>
        <end position="217"/>
    </location>
</feature>